<evidence type="ECO:0000256" key="1">
    <source>
        <dbReference type="SAM" id="MobiDB-lite"/>
    </source>
</evidence>
<accession>A0A7J5XWE3</accession>
<name>A0A7J5XWE3_DISMA</name>
<feature type="region of interest" description="Disordered" evidence="1">
    <location>
        <begin position="1"/>
        <end position="70"/>
    </location>
</feature>
<comment type="caution">
    <text evidence="2">The sequence shown here is derived from an EMBL/GenBank/DDBJ whole genome shotgun (WGS) entry which is preliminary data.</text>
</comment>
<evidence type="ECO:0000313" key="2">
    <source>
        <dbReference type="EMBL" id="KAF3841444.1"/>
    </source>
</evidence>
<dbReference type="AlphaFoldDB" id="A0A7J5XWE3"/>
<organism evidence="2 3">
    <name type="scientific">Dissostichus mawsoni</name>
    <name type="common">Antarctic cod</name>
    <dbReference type="NCBI Taxonomy" id="36200"/>
    <lineage>
        <taxon>Eukaryota</taxon>
        <taxon>Metazoa</taxon>
        <taxon>Chordata</taxon>
        <taxon>Craniata</taxon>
        <taxon>Vertebrata</taxon>
        <taxon>Euteleostomi</taxon>
        <taxon>Actinopterygii</taxon>
        <taxon>Neopterygii</taxon>
        <taxon>Teleostei</taxon>
        <taxon>Neoteleostei</taxon>
        <taxon>Acanthomorphata</taxon>
        <taxon>Eupercaria</taxon>
        <taxon>Perciformes</taxon>
        <taxon>Notothenioidei</taxon>
        <taxon>Nototheniidae</taxon>
        <taxon>Dissostichus</taxon>
    </lineage>
</organism>
<feature type="compositionally biased region" description="Polar residues" evidence="1">
    <location>
        <begin position="53"/>
        <end position="70"/>
    </location>
</feature>
<gene>
    <name evidence="2" type="ORF">F7725_007306</name>
</gene>
<proteinExistence type="predicted"/>
<reference evidence="2 3" key="1">
    <citation type="submission" date="2020-03" db="EMBL/GenBank/DDBJ databases">
        <title>Dissostichus mawsoni Genome sequencing and assembly.</title>
        <authorList>
            <person name="Park H."/>
        </authorList>
    </citation>
    <scope>NUCLEOTIDE SEQUENCE [LARGE SCALE GENOMIC DNA]</scope>
    <source>
        <strain evidence="2">DM0001</strain>
        <tissue evidence="2">Muscle</tissue>
    </source>
</reference>
<evidence type="ECO:0000313" key="3">
    <source>
        <dbReference type="Proteomes" id="UP000518266"/>
    </source>
</evidence>
<dbReference type="EMBL" id="JAAKFY010000020">
    <property type="protein sequence ID" value="KAF3841444.1"/>
    <property type="molecule type" value="Genomic_DNA"/>
</dbReference>
<feature type="compositionally biased region" description="Basic residues" evidence="1">
    <location>
        <begin position="1"/>
        <end position="37"/>
    </location>
</feature>
<protein>
    <submittedName>
        <fullName evidence="2">Uncharacterized protein</fullName>
    </submittedName>
</protein>
<dbReference type="Proteomes" id="UP000518266">
    <property type="component" value="Unassembled WGS sequence"/>
</dbReference>
<dbReference type="OrthoDB" id="10599623at2759"/>
<keyword evidence="3" id="KW-1185">Reference proteome</keyword>
<sequence>MNRQRQRPNLSQRRHLLSLRKPRRWRRPSLRRKHQRPPLRTEKPKLRRRHRLQTQLNKKMRQQNSISPNTSFTSAPCTSFLVQFRDIFINYFLNTGFLVV</sequence>